<feature type="domain" description="DUF676" evidence="3">
    <location>
        <begin position="35"/>
        <end position="109"/>
    </location>
</feature>
<sequence>MWLRDYLPSHPHLQPSRVMTYGYSSRLGDDRNASGVAEWASSLLAAVSCVRVTEQERSRPIIFVCHSLGGLVAREAMIELGREPSLYPGLSLRHCGLLFLSTPHSGVTLADWTRYLVQFGELAGMRARDFTNMLESFNNSSRVSKRDFGRLPHVPPFECLYETRKMKVGGRKRLIVTADSAGLNGVVAKPMSNVDHKDICRFPTDTHPGYLQIVDCLVRIRERIQQALRPVDVDDTTPPDYSSRACSERGETSVGFSTPIKASHEATPGPASGIRAGEGMGGSIARSEDALVISGGRATGASMTLRDLQNFRGRVEGGVGHGAVITT</sequence>
<dbReference type="InterPro" id="IPR029058">
    <property type="entry name" value="AB_hydrolase_fold"/>
</dbReference>
<proteinExistence type="inferred from homology"/>
<dbReference type="Pfam" id="PF05057">
    <property type="entry name" value="DUF676"/>
    <property type="match status" value="1"/>
</dbReference>
<evidence type="ECO:0000313" key="4">
    <source>
        <dbReference type="EMBL" id="KAK0642946.1"/>
    </source>
</evidence>
<feature type="region of interest" description="Disordered" evidence="2">
    <location>
        <begin position="232"/>
        <end position="255"/>
    </location>
</feature>
<dbReference type="PANTHER" id="PTHR48182:SF3">
    <property type="entry name" value="DUF676 DOMAIN-CONTAINING PROTEIN"/>
    <property type="match status" value="1"/>
</dbReference>
<evidence type="ECO:0000259" key="3">
    <source>
        <dbReference type="Pfam" id="PF05057"/>
    </source>
</evidence>
<evidence type="ECO:0000313" key="5">
    <source>
        <dbReference type="Proteomes" id="UP001174936"/>
    </source>
</evidence>
<name>A0AA39XZ41_9PEZI</name>
<protein>
    <recommendedName>
        <fullName evidence="3">DUF676 domain-containing protein</fullName>
    </recommendedName>
</protein>
<dbReference type="Gene3D" id="3.40.50.1820">
    <property type="entry name" value="alpha/beta hydrolase"/>
    <property type="match status" value="1"/>
</dbReference>
<dbReference type="SUPFAM" id="SSF53474">
    <property type="entry name" value="alpha/beta-Hydrolases"/>
    <property type="match status" value="1"/>
</dbReference>
<dbReference type="EMBL" id="JAULSV010000005">
    <property type="protein sequence ID" value="KAK0642946.1"/>
    <property type="molecule type" value="Genomic_DNA"/>
</dbReference>
<evidence type="ECO:0000256" key="1">
    <source>
        <dbReference type="ARBA" id="ARBA00007920"/>
    </source>
</evidence>
<gene>
    <name evidence="4" type="ORF">B0T16DRAFT_174379</name>
</gene>
<keyword evidence="5" id="KW-1185">Reference proteome</keyword>
<dbReference type="AlphaFoldDB" id="A0AA39XZ41"/>
<evidence type="ECO:0000256" key="2">
    <source>
        <dbReference type="SAM" id="MobiDB-lite"/>
    </source>
</evidence>
<organism evidence="4 5">
    <name type="scientific">Cercophora newfieldiana</name>
    <dbReference type="NCBI Taxonomy" id="92897"/>
    <lineage>
        <taxon>Eukaryota</taxon>
        <taxon>Fungi</taxon>
        <taxon>Dikarya</taxon>
        <taxon>Ascomycota</taxon>
        <taxon>Pezizomycotina</taxon>
        <taxon>Sordariomycetes</taxon>
        <taxon>Sordariomycetidae</taxon>
        <taxon>Sordariales</taxon>
        <taxon>Lasiosphaeriaceae</taxon>
        <taxon>Cercophora</taxon>
    </lineage>
</organism>
<reference evidence="4" key="1">
    <citation type="submission" date="2023-06" db="EMBL/GenBank/DDBJ databases">
        <title>Genome-scale phylogeny and comparative genomics of the fungal order Sordariales.</title>
        <authorList>
            <consortium name="Lawrence Berkeley National Laboratory"/>
            <person name="Hensen N."/>
            <person name="Bonometti L."/>
            <person name="Westerberg I."/>
            <person name="Brannstrom I.O."/>
            <person name="Guillou S."/>
            <person name="Cros-Aarteil S."/>
            <person name="Calhoun S."/>
            <person name="Haridas S."/>
            <person name="Kuo A."/>
            <person name="Mondo S."/>
            <person name="Pangilinan J."/>
            <person name="Riley R."/>
            <person name="Labutti K."/>
            <person name="Andreopoulos B."/>
            <person name="Lipzen A."/>
            <person name="Chen C."/>
            <person name="Yanf M."/>
            <person name="Daum C."/>
            <person name="Ng V."/>
            <person name="Clum A."/>
            <person name="Steindorff A."/>
            <person name="Ohm R."/>
            <person name="Martin F."/>
            <person name="Silar P."/>
            <person name="Natvig D."/>
            <person name="Lalanne C."/>
            <person name="Gautier V."/>
            <person name="Ament-Velasquez S.L."/>
            <person name="Kruys A."/>
            <person name="Hutchinson M.I."/>
            <person name="Powell A.J."/>
            <person name="Barry K."/>
            <person name="Miller A.N."/>
            <person name="Grigoriev I.V."/>
            <person name="Debuchy R."/>
            <person name="Gladieux P."/>
            <person name="Thoren M.H."/>
            <person name="Johannesson H."/>
        </authorList>
    </citation>
    <scope>NUCLEOTIDE SEQUENCE</scope>
    <source>
        <strain evidence="4">SMH2532-1</strain>
    </source>
</reference>
<comment type="caution">
    <text evidence="4">The sequence shown here is derived from an EMBL/GenBank/DDBJ whole genome shotgun (WGS) entry which is preliminary data.</text>
</comment>
<accession>A0AA39XZ41</accession>
<dbReference type="Proteomes" id="UP001174936">
    <property type="component" value="Unassembled WGS sequence"/>
</dbReference>
<dbReference type="PANTHER" id="PTHR48182">
    <property type="entry name" value="PROTEIN SERAC1"/>
    <property type="match status" value="1"/>
</dbReference>
<dbReference type="InterPro" id="IPR007751">
    <property type="entry name" value="DUF676_lipase-like"/>
</dbReference>
<comment type="similarity">
    <text evidence="1">Belongs to the putative lipase ROG1 family.</text>
</comment>
<dbReference type="InterPro" id="IPR052374">
    <property type="entry name" value="SERAC1"/>
</dbReference>